<evidence type="ECO:0000313" key="1">
    <source>
        <dbReference type="EMBL" id="MBX54606.1"/>
    </source>
</evidence>
<proteinExistence type="predicted"/>
<name>A0A2P2PIS5_RHIMU</name>
<accession>A0A2P2PIS5</accession>
<dbReference type="AlphaFoldDB" id="A0A2P2PIS5"/>
<organism evidence="1">
    <name type="scientific">Rhizophora mucronata</name>
    <name type="common">Asiatic mangrove</name>
    <dbReference type="NCBI Taxonomy" id="61149"/>
    <lineage>
        <taxon>Eukaryota</taxon>
        <taxon>Viridiplantae</taxon>
        <taxon>Streptophyta</taxon>
        <taxon>Embryophyta</taxon>
        <taxon>Tracheophyta</taxon>
        <taxon>Spermatophyta</taxon>
        <taxon>Magnoliopsida</taxon>
        <taxon>eudicotyledons</taxon>
        <taxon>Gunneridae</taxon>
        <taxon>Pentapetalae</taxon>
        <taxon>rosids</taxon>
        <taxon>fabids</taxon>
        <taxon>Malpighiales</taxon>
        <taxon>Rhizophoraceae</taxon>
        <taxon>Rhizophora</taxon>
    </lineage>
</organism>
<reference evidence="1" key="1">
    <citation type="submission" date="2018-02" db="EMBL/GenBank/DDBJ databases">
        <title>Rhizophora mucronata_Transcriptome.</title>
        <authorList>
            <person name="Meera S.P."/>
            <person name="Sreeshan A."/>
            <person name="Augustine A."/>
        </authorList>
    </citation>
    <scope>NUCLEOTIDE SEQUENCE</scope>
    <source>
        <tissue evidence="1">Leaf</tissue>
    </source>
</reference>
<sequence>MAFHDTTFFSGISSKNFLALSKSPSFAYPTTIVVHDTTVFFVMLSKTDFAASRSLHFMYMSISALVSRIVKLTPVC</sequence>
<dbReference type="EMBL" id="GGEC01074122">
    <property type="protein sequence ID" value="MBX54606.1"/>
    <property type="molecule type" value="Transcribed_RNA"/>
</dbReference>
<protein>
    <submittedName>
        <fullName evidence="1">Uncharacterized protein</fullName>
    </submittedName>
</protein>